<dbReference type="PANTHER" id="PTHR43163:SF3">
    <property type="entry name" value="PEPTIDE ABC TRANSPORTER PERMEASE PROTEIN"/>
    <property type="match status" value="1"/>
</dbReference>
<evidence type="ECO:0000256" key="1">
    <source>
        <dbReference type="ARBA" id="ARBA00004651"/>
    </source>
</evidence>
<sequence>MFKFGFWLQRVAQLFVVLLLVTFGVSLLVRIIPVDLATIVMPVADETQRAAFRASIGLDKGPIGYYLQWLGNFVHGDLGKIYYSGGTETVSGHLMKAMPRSLLLMAYTQIFALGVAIPLGVLSAYRAGRRADRVISNTLFIFSSIPGFAIGLILIIIVGTKFAWLPTLGYATFSEGIWEHFKHMIMPVLSLSFGLIAQYTRLLRADMIASLREDYVTMAMSKGLSDRRILWQHVFRPSSVTLFTSAALSMGGLIGGAIVVESIFATYGVGFEIFAAIGGRQYIMLQSCVAVIALFYVFFNLVVDIGSGFVDPRTRDRRSNV</sequence>
<dbReference type="AlphaFoldDB" id="A0A6J6LTF7"/>
<feature type="transmembrane region" description="Helical" evidence="7">
    <location>
        <begin position="240"/>
        <end position="264"/>
    </location>
</feature>
<keyword evidence="2" id="KW-0813">Transport</keyword>
<evidence type="ECO:0000256" key="4">
    <source>
        <dbReference type="ARBA" id="ARBA00022692"/>
    </source>
</evidence>
<feature type="transmembrane region" description="Helical" evidence="7">
    <location>
        <begin position="284"/>
        <end position="310"/>
    </location>
</feature>
<dbReference type="InterPro" id="IPR000515">
    <property type="entry name" value="MetI-like"/>
</dbReference>
<keyword evidence="4 7" id="KW-0812">Transmembrane</keyword>
<evidence type="ECO:0000256" key="6">
    <source>
        <dbReference type="ARBA" id="ARBA00023136"/>
    </source>
</evidence>
<dbReference type="Gene3D" id="1.10.3720.10">
    <property type="entry name" value="MetI-like"/>
    <property type="match status" value="1"/>
</dbReference>
<name>A0A6J6LTF7_9ZZZZ</name>
<evidence type="ECO:0000256" key="5">
    <source>
        <dbReference type="ARBA" id="ARBA00022989"/>
    </source>
</evidence>
<evidence type="ECO:0000256" key="3">
    <source>
        <dbReference type="ARBA" id="ARBA00022475"/>
    </source>
</evidence>
<accession>A0A6J6LTF7</accession>
<feature type="transmembrane region" description="Helical" evidence="7">
    <location>
        <begin position="12"/>
        <end position="32"/>
    </location>
</feature>
<evidence type="ECO:0000256" key="2">
    <source>
        <dbReference type="ARBA" id="ARBA00022448"/>
    </source>
</evidence>
<dbReference type="PROSITE" id="PS50928">
    <property type="entry name" value="ABC_TM1"/>
    <property type="match status" value="1"/>
</dbReference>
<dbReference type="InterPro" id="IPR035906">
    <property type="entry name" value="MetI-like_sf"/>
</dbReference>
<comment type="subcellular location">
    <subcellularLocation>
        <location evidence="1">Cell membrane</location>
        <topology evidence="1">Multi-pass membrane protein</topology>
    </subcellularLocation>
</comment>
<proteinExistence type="predicted"/>
<dbReference type="PANTHER" id="PTHR43163">
    <property type="entry name" value="DIPEPTIDE TRANSPORT SYSTEM PERMEASE PROTEIN DPPB-RELATED"/>
    <property type="match status" value="1"/>
</dbReference>
<keyword evidence="5 7" id="KW-1133">Transmembrane helix</keyword>
<dbReference type="SUPFAM" id="SSF161098">
    <property type="entry name" value="MetI-like"/>
    <property type="match status" value="1"/>
</dbReference>
<evidence type="ECO:0000313" key="9">
    <source>
        <dbReference type="EMBL" id="CAB4664318.1"/>
    </source>
</evidence>
<feature type="transmembrane region" description="Helical" evidence="7">
    <location>
        <begin position="104"/>
        <end position="127"/>
    </location>
</feature>
<dbReference type="GO" id="GO:0055085">
    <property type="term" value="P:transmembrane transport"/>
    <property type="evidence" value="ECO:0007669"/>
    <property type="project" value="InterPro"/>
</dbReference>
<protein>
    <submittedName>
        <fullName evidence="9">Unannotated protein</fullName>
    </submittedName>
</protein>
<feature type="transmembrane region" description="Helical" evidence="7">
    <location>
        <begin position="139"/>
        <end position="164"/>
    </location>
</feature>
<dbReference type="EMBL" id="CAEZWU010000050">
    <property type="protein sequence ID" value="CAB4664318.1"/>
    <property type="molecule type" value="Genomic_DNA"/>
</dbReference>
<organism evidence="9">
    <name type="scientific">freshwater metagenome</name>
    <dbReference type="NCBI Taxonomy" id="449393"/>
    <lineage>
        <taxon>unclassified sequences</taxon>
        <taxon>metagenomes</taxon>
        <taxon>ecological metagenomes</taxon>
    </lineage>
</organism>
<dbReference type="Pfam" id="PF00528">
    <property type="entry name" value="BPD_transp_1"/>
    <property type="match status" value="1"/>
</dbReference>
<dbReference type="GO" id="GO:0005886">
    <property type="term" value="C:plasma membrane"/>
    <property type="evidence" value="ECO:0007669"/>
    <property type="project" value="UniProtKB-SubCell"/>
</dbReference>
<dbReference type="CDD" id="cd06261">
    <property type="entry name" value="TM_PBP2"/>
    <property type="match status" value="1"/>
</dbReference>
<evidence type="ECO:0000256" key="7">
    <source>
        <dbReference type="SAM" id="Phobius"/>
    </source>
</evidence>
<feature type="transmembrane region" description="Helical" evidence="7">
    <location>
        <begin position="184"/>
        <end position="203"/>
    </location>
</feature>
<feature type="domain" description="ABC transmembrane type-1" evidence="8">
    <location>
        <begin position="98"/>
        <end position="307"/>
    </location>
</feature>
<gene>
    <name evidence="9" type="ORF">UFOPK2292_00470</name>
</gene>
<keyword evidence="6 7" id="KW-0472">Membrane</keyword>
<evidence type="ECO:0000259" key="8">
    <source>
        <dbReference type="PROSITE" id="PS50928"/>
    </source>
</evidence>
<reference evidence="9" key="1">
    <citation type="submission" date="2020-05" db="EMBL/GenBank/DDBJ databases">
        <authorList>
            <person name="Chiriac C."/>
            <person name="Salcher M."/>
            <person name="Ghai R."/>
            <person name="Kavagutti S V."/>
        </authorList>
    </citation>
    <scope>NUCLEOTIDE SEQUENCE</scope>
</reference>
<keyword evidence="3" id="KW-1003">Cell membrane</keyword>